<reference evidence="8 9" key="1">
    <citation type="journal article" date="2013" name="PLoS Genet.">
        <title>A gene transfer agent and a dynamic repertoire of secretion systems hold the keys to the explosive radiation of the emerging pathogen Bartonella.</title>
        <authorList>
            <person name="Guy L."/>
            <person name="Nystedt B."/>
            <person name="Toft C."/>
            <person name="Zaremba-Niedzwiedzka K."/>
            <person name="Berglund E.C."/>
            <person name="Granberg F."/>
            <person name="Naslund K."/>
            <person name="Eriksson A.S."/>
            <person name="Andersson S.G."/>
        </authorList>
    </citation>
    <scope>NUCLEOTIDE SEQUENCE [LARGE SCALE GENOMIC DNA]</scope>
    <source>
        <strain evidence="9">m07a</strain>
    </source>
</reference>
<dbReference type="RefSeq" id="WP_010703897.1">
    <property type="nucleotide sequence ID" value="NZ_KB915628.1"/>
</dbReference>
<dbReference type="InterPro" id="IPR051692">
    <property type="entry name" value="OMP-like"/>
</dbReference>
<feature type="signal peptide" evidence="6">
    <location>
        <begin position="1"/>
        <end position="22"/>
    </location>
</feature>
<dbReference type="SUPFAM" id="SSF56925">
    <property type="entry name" value="OMPA-like"/>
    <property type="match status" value="1"/>
</dbReference>
<dbReference type="Proteomes" id="UP000014242">
    <property type="component" value="Unassembled WGS sequence"/>
</dbReference>
<dbReference type="PANTHER" id="PTHR34001">
    <property type="entry name" value="BLL7405 PROTEIN"/>
    <property type="match status" value="1"/>
</dbReference>
<accession>N6VDN4</accession>
<comment type="similarity">
    <text evidence="5">Belongs to the Omp25/RopB family.</text>
</comment>
<dbReference type="HOGENOM" id="CLU_037100_4_2_5"/>
<evidence type="ECO:0000256" key="5">
    <source>
        <dbReference type="ARBA" id="ARBA00038306"/>
    </source>
</evidence>
<proteinExistence type="inferred from homology"/>
<sequence>MNTKYLITASIFTLVASSVAQAESGKISQESMSVVLPNVVAPSFSWTGFYFGGQIGGFSSKTDLNLNLKGVGSIKLSSIEKDLLPKLSGFMGGLYAGANFDLNNSLVLGVDTDVIWSDKKDTKVIKHGGYKTKDGGHGVQRQHHLQEAVSSDELLEKFVVTVSHTLKQKWAGATRMRVGFAVDRIMPYIAGGVAYTQLQDILLISTGIKRDKIVDETKAMIGYTFGGGVDFAMMDDLILRAEYRFSNFGKKKFIKDKFEIDYKTNDFRVGVSYKF</sequence>
<keyword evidence="4" id="KW-0998">Cell outer membrane</keyword>
<gene>
    <name evidence="8" type="primary">hbp6</name>
    <name evidence="8" type="ORF">m07a_07770</name>
</gene>
<comment type="caution">
    <text evidence="8">The sequence shown here is derived from an EMBL/GenBank/DDBJ whole genome shotgun (WGS) entry which is preliminary data.</text>
</comment>
<dbReference type="EMBL" id="AGWC01000004">
    <property type="protein sequence ID" value="ENN91890.1"/>
    <property type="molecule type" value="Genomic_DNA"/>
</dbReference>
<organism evidence="8 9">
    <name type="scientific">Bartonella schoenbuchensis m07a</name>
    <dbReference type="NCBI Taxonomy" id="1094496"/>
    <lineage>
        <taxon>Bacteria</taxon>
        <taxon>Pseudomonadati</taxon>
        <taxon>Pseudomonadota</taxon>
        <taxon>Alphaproteobacteria</taxon>
        <taxon>Hyphomicrobiales</taxon>
        <taxon>Bartonellaceae</taxon>
        <taxon>Bartonella</taxon>
    </lineage>
</organism>
<evidence type="ECO:0000256" key="3">
    <source>
        <dbReference type="ARBA" id="ARBA00023136"/>
    </source>
</evidence>
<feature type="domain" description="Outer membrane protein beta-barrel" evidence="7">
    <location>
        <begin position="45"/>
        <end position="275"/>
    </location>
</feature>
<evidence type="ECO:0000313" key="9">
    <source>
        <dbReference type="Proteomes" id="UP000014242"/>
    </source>
</evidence>
<evidence type="ECO:0000256" key="6">
    <source>
        <dbReference type="SAM" id="SignalP"/>
    </source>
</evidence>
<dbReference type="eggNOG" id="COG3637">
    <property type="taxonomic scope" value="Bacteria"/>
</dbReference>
<evidence type="ECO:0000256" key="2">
    <source>
        <dbReference type="ARBA" id="ARBA00022729"/>
    </source>
</evidence>
<keyword evidence="3" id="KW-0472">Membrane</keyword>
<dbReference type="AlphaFoldDB" id="N6VDN4"/>
<dbReference type="GO" id="GO:0009279">
    <property type="term" value="C:cell outer membrane"/>
    <property type="evidence" value="ECO:0007669"/>
    <property type="project" value="UniProtKB-SubCell"/>
</dbReference>
<dbReference type="Gene3D" id="2.40.160.20">
    <property type="match status" value="1"/>
</dbReference>
<protein>
    <submittedName>
        <fullName evidence="8">Hemin binding protein</fullName>
    </submittedName>
</protein>
<evidence type="ECO:0000259" key="7">
    <source>
        <dbReference type="Pfam" id="PF13505"/>
    </source>
</evidence>
<dbReference type="PATRIC" id="fig|1094496.3.peg.798"/>
<dbReference type="PANTHER" id="PTHR34001:SF3">
    <property type="entry name" value="BLL7405 PROTEIN"/>
    <property type="match status" value="1"/>
</dbReference>
<dbReference type="InterPro" id="IPR011250">
    <property type="entry name" value="OMP/PagP_B-barrel"/>
</dbReference>
<evidence type="ECO:0000256" key="1">
    <source>
        <dbReference type="ARBA" id="ARBA00004442"/>
    </source>
</evidence>
<comment type="subcellular location">
    <subcellularLocation>
        <location evidence="1">Cell outer membrane</location>
    </subcellularLocation>
</comment>
<keyword evidence="2 6" id="KW-0732">Signal</keyword>
<name>N6VDN4_9HYPH</name>
<evidence type="ECO:0000313" key="8">
    <source>
        <dbReference type="EMBL" id="ENN91890.1"/>
    </source>
</evidence>
<feature type="chain" id="PRO_5004126507" evidence="6">
    <location>
        <begin position="23"/>
        <end position="275"/>
    </location>
</feature>
<dbReference type="Pfam" id="PF13505">
    <property type="entry name" value="OMP_b-brl"/>
    <property type="match status" value="1"/>
</dbReference>
<dbReference type="InterPro" id="IPR027385">
    <property type="entry name" value="Beta-barrel_OMP"/>
</dbReference>
<evidence type="ECO:0000256" key="4">
    <source>
        <dbReference type="ARBA" id="ARBA00023237"/>
    </source>
</evidence>
<keyword evidence="9" id="KW-1185">Reference proteome</keyword>